<dbReference type="SUPFAM" id="SSF54695">
    <property type="entry name" value="POZ domain"/>
    <property type="match status" value="1"/>
</dbReference>
<evidence type="ECO:0000256" key="1">
    <source>
        <dbReference type="SAM" id="MobiDB-lite"/>
    </source>
</evidence>
<evidence type="ECO:0000313" key="3">
    <source>
        <dbReference type="EMBL" id="KAF2158468.1"/>
    </source>
</evidence>
<dbReference type="Gene3D" id="3.30.710.10">
    <property type="entry name" value="Potassium Channel Kv1.1, Chain A"/>
    <property type="match status" value="1"/>
</dbReference>
<keyword evidence="4" id="KW-1185">Reference proteome</keyword>
<sequence>MPADPRGFETDRKKHEELNIVIHKDLLCDNSPFFAASLKEDWKEGQEGKVPLPDDDYDTVELYRQWLYRDKLAVRRPAQESGTDGVEFRNLVDAFIFGDKVQDGNFQDATIDALIAATNTPDLNNKTYYPASTTVDHAFKHTLEDSPLRRLLVDMYAYHGSQEWPRGQNIEFLQQLVKEMFKVRPNRFGANQTSQSANSCSYHHHEKDSACYGSG</sequence>
<evidence type="ECO:0000259" key="2">
    <source>
        <dbReference type="PROSITE" id="PS50097"/>
    </source>
</evidence>
<dbReference type="Proteomes" id="UP000799537">
    <property type="component" value="Unassembled WGS sequence"/>
</dbReference>
<name>A0A6A6BWP9_ZASCE</name>
<feature type="compositionally biased region" description="Polar residues" evidence="1">
    <location>
        <begin position="192"/>
        <end position="201"/>
    </location>
</feature>
<evidence type="ECO:0000313" key="4">
    <source>
        <dbReference type="Proteomes" id="UP000799537"/>
    </source>
</evidence>
<feature type="region of interest" description="Disordered" evidence="1">
    <location>
        <begin position="192"/>
        <end position="215"/>
    </location>
</feature>
<organism evidence="3 4">
    <name type="scientific">Zasmidium cellare ATCC 36951</name>
    <dbReference type="NCBI Taxonomy" id="1080233"/>
    <lineage>
        <taxon>Eukaryota</taxon>
        <taxon>Fungi</taxon>
        <taxon>Dikarya</taxon>
        <taxon>Ascomycota</taxon>
        <taxon>Pezizomycotina</taxon>
        <taxon>Dothideomycetes</taxon>
        <taxon>Dothideomycetidae</taxon>
        <taxon>Mycosphaerellales</taxon>
        <taxon>Mycosphaerellaceae</taxon>
        <taxon>Zasmidium</taxon>
    </lineage>
</organism>
<accession>A0A6A6BWP9</accession>
<dbReference type="InterPro" id="IPR011333">
    <property type="entry name" value="SKP1/BTB/POZ_sf"/>
</dbReference>
<dbReference type="RefSeq" id="XP_033659357.1">
    <property type="nucleotide sequence ID" value="XM_033819256.1"/>
</dbReference>
<dbReference type="PANTHER" id="PTHR47843:SF2">
    <property type="entry name" value="BTB DOMAIN-CONTAINING PROTEIN"/>
    <property type="match status" value="1"/>
</dbReference>
<dbReference type="GeneID" id="54572528"/>
<feature type="domain" description="BTB" evidence="2">
    <location>
        <begin position="20"/>
        <end position="76"/>
    </location>
</feature>
<dbReference type="InterPro" id="IPR000210">
    <property type="entry name" value="BTB/POZ_dom"/>
</dbReference>
<dbReference type="EMBL" id="ML993662">
    <property type="protein sequence ID" value="KAF2158468.1"/>
    <property type="molecule type" value="Genomic_DNA"/>
</dbReference>
<dbReference type="AlphaFoldDB" id="A0A6A6BWP9"/>
<dbReference type="PANTHER" id="PTHR47843">
    <property type="entry name" value="BTB DOMAIN-CONTAINING PROTEIN-RELATED"/>
    <property type="match status" value="1"/>
</dbReference>
<dbReference type="PROSITE" id="PS50097">
    <property type="entry name" value="BTB"/>
    <property type="match status" value="1"/>
</dbReference>
<proteinExistence type="predicted"/>
<gene>
    <name evidence="3" type="ORF">M409DRAFT_71631</name>
</gene>
<reference evidence="3" key="1">
    <citation type="journal article" date="2020" name="Stud. Mycol.">
        <title>101 Dothideomycetes genomes: a test case for predicting lifestyles and emergence of pathogens.</title>
        <authorList>
            <person name="Haridas S."/>
            <person name="Albert R."/>
            <person name="Binder M."/>
            <person name="Bloem J."/>
            <person name="Labutti K."/>
            <person name="Salamov A."/>
            <person name="Andreopoulos B."/>
            <person name="Baker S."/>
            <person name="Barry K."/>
            <person name="Bills G."/>
            <person name="Bluhm B."/>
            <person name="Cannon C."/>
            <person name="Castanera R."/>
            <person name="Culley D."/>
            <person name="Daum C."/>
            <person name="Ezra D."/>
            <person name="Gonzalez J."/>
            <person name="Henrissat B."/>
            <person name="Kuo A."/>
            <person name="Liang C."/>
            <person name="Lipzen A."/>
            <person name="Lutzoni F."/>
            <person name="Magnuson J."/>
            <person name="Mondo S."/>
            <person name="Nolan M."/>
            <person name="Ohm R."/>
            <person name="Pangilinan J."/>
            <person name="Park H.-J."/>
            <person name="Ramirez L."/>
            <person name="Alfaro M."/>
            <person name="Sun H."/>
            <person name="Tritt A."/>
            <person name="Yoshinaga Y."/>
            <person name="Zwiers L.-H."/>
            <person name="Turgeon B."/>
            <person name="Goodwin S."/>
            <person name="Spatafora J."/>
            <person name="Crous P."/>
            <person name="Grigoriev I."/>
        </authorList>
    </citation>
    <scope>NUCLEOTIDE SEQUENCE</scope>
    <source>
        <strain evidence="3">ATCC 36951</strain>
    </source>
</reference>
<dbReference type="CDD" id="cd18186">
    <property type="entry name" value="BTB_POZ_ZBTB_KLHL-like"/>
    <property type="match status" value="1"/>
</dbReference>
<dbReference type="OrthoDB" id="1022638at2759"/>
<protein>
    <recommendedName>
        <fullName evidence="2">BTB domain-containing protein</fullName>
    </recommendedName>
</protein>